<dbReference type="Proteomes" id="UP001154282">
    <property type="component" value="Unassembled WGS sequence"/>
</dbReference>
<dbReference type="InterPro" id="IPR044822">
    <property type="entry name" value="Myb_DNA-bind_4"/>
</dbReference>
<name>A0AAV0L005_9ROSI</name>
<sequence>MSPPSSPPPPLPLPAPSPPPSFPTNKKSQPIPWTQQETLHLILSYQDKWYSSKRRHLKSHQWEEVAITVATRCGFDFTSPEAKSGTQCRHKMEKLRSRYRVELHTASSAALGSNWPYFTLMDSMECGGPPAPISARPLSQVARRDHDGLSAAAATGGYGSGGEYYGGQDEEGEGEDYEAYYNRSRSINHIIRKPSIVNRFPGSSNLGFLQDAAAAMGAKRKRGEEEEEGSEKGFGLVDEIKTFIEKMKGVERKKMEMFKETERWRMEMERKRVEMMLASQRKILDLIAAAAAASSER</sequence>
<evidence type="ECO:0000256" key="1">
    <source>
        <dbReference type="SAM" id="MobiDB-lite"/>
    </source>
</evidence>
<dbReference type="EMBL" id="CAMGYJ010000005">
    <property type="protein sequence ID" value="CAI0426599.1"/>
    <property type="molecule type" value="Genomic_DNA"/>
</dbReference>
<feature type="domain" description="Myb/SANT-like DNA-binding" evidence="2">
    <location>
        <begin position="33"/>
        <end position="124"/>
    </location>
</feature>
<evidence type="ECO:0000259" key="2">
    <source>
        <dbReference type="Pfam" id="PF13837"/>
    </source>
</evidence>
<dbReference type="AlphaFoldDB" id="A0AAV0L005"/>
<feature type="region of interest" description="Disordered" evidence="1">
    <location>
        <begin position="1"/>
        <end position="31"/>
    </location>
</feature>
<dbReference type="InterPro" id="IPR044823">
    <property type="entry name" value="ASIL1/2-like"/>
</dbReference>
<protein>
    <recommendedName>
        <fullName evidence="2">Myb/SANT-like DNA-binding domain-containing protein</fullName>
    </recommendedName>
</protein>
<organism evidence="3 4">
    <name type="scientific">Linum tenue</name>
    <dbReference type="NCBI Taxonomy" id="586396"/>
    <lineage>
        <taxon>Eukaryota</taxon>
        <taxon>Viridiplantae</taxon>
        <taxon>Streptophyta</taxon>
        <taxon>Embryophyta</taxon>
        <taxon>Tracheophyta</taxon>
        <taxon>Spermatophyta</taxon>
        <taxon>Magnoliopsida</taxon>
        <taxon>eudicotyledons</taxon>
        <taxon>Gunneridae</taxon>
        <taxon>Pentapetalae</taxon>
        <taxon>rosids</taxon>
        <taxon>fabids</taxon>
        <taxon>Malpighiales</taxon>
        <taxon>Linaceae</taxon>
        <taxon>Linum</taxon>
    </lineage>
</organism>
<feature type="compositionally biased region" description="Pro residues" evidence="1">
    <location>
        <begin position="1"/>
        <end position="22"/>
    </location>
</feature>
<gene>
    <name evidence="3" type="ORF">LITE_LOCUS20860</name>
</gene>
<dbReference type="Gene3D" id="1.10.10.60">
    <property type="entry name" value="Homeodomain-like"/>
    <property type="match status" value="1"/>
</dbReference>
<keyword evidence="4" id="KW-1185">Reference proteome</keyword>
<dbReference type="PANTHER" id="PTHR31307:SF3">
    <property type="entry name" value="HOMEODOMAIN-LIKE SUPERFAMILY PROTEIN"/>
    <property type="match status" value="1"/>
</dbReference>
<accession>A0AAV0L005</accession>
<dbReference type="PANTHER" id="PTHR31307">
    <property type="entry name" value="TRIHELIX TRANSCRIPTION FACTOR ASIL2"/>
    <property type="match status" value="1"/>
</dbReference>
<evidence type="ECO:0000313" key="3">
    <source>
        <dbReference type="EMBL" id="CAI0426599.1"/>
    </source>
</evidence>
<evidence type="ECO:0000313" key="4">
    <source>
        <dbReference type="Proteomes" id="UP001154282"/>
    </source>
</evidence>
<dbReference type="SMART" id="SM00595">
    <property type="entry name" value="MADF"/>
    <property type="match status" value="1"/>
</dbReference>
<comment type="caution">
    <text evidence="3">The sequence shown here is derived from an EMBL/GenBank/DDBJ whole genome shotgun (WGS) entry which is preliminary data.</text>
</comment>
<reference evidence="3" key="1">
    <citation type="submission" date="2022-08" db="EMBL/GenBank/DDBJ databases">
        <authorList>
            <person name="Gutierrez-Valencia J."/>
        </authorList>
    </citation>
    <scope>NUCLEOTIDE SEQUENCE</scope>
</reference>
<proteinExistence type="predicted"/>
<dbReference type="Pfam" id="PF13837">
    <property type="entry name" value="Myb_DNA-bind_4"/>
    <property type="match status" value="1"/>
</dbReference>